<accession>A0A1Z5SAF2</accession>
<gene>
    <name evidence="1" type="ORF">SORBI_3001G434650</name>
</gene>
<organism evidence="1 2">
    <name type="scientific">Sorghum bicolor</name>
    <name type="common">Sorghum</name>
    <name type="synonym">Sorghum vulgare</name>
    <dbReference type="NCBI Taxonomy" id="4558"/>
    <lineage>
        <taxon>Eukaryota</taxon>
        <taxon>Viridiplantae</taxon>
        <taxon>Streptophyta</taxon>
        <taxon>Embryophyta</taxon>
        <taxon>Tracheophyta</taxon>
        <taxon>Spermatophyta</taxon>
        <taxon>Magnoliopsida</taxon>
        <taxon>Liliopsida</taxon>
        <taxon>Poales</taxon>
        <taxon>Poaceae</taxon>
        <taxon>PACMAD clade</taxon>
        <taxon>Panicoideae</taxon>
        <taxon>Andropogonodae</taxon>
        <taxon>Andropogoneae</taxon>
        <taxon>Sorghinae</taxon>
        <taxon>Sorghum</taxon>
    </lineage>
</organism>
<sequence>MRYLGRRHRHVLFFLADEPMEPGSLKRSTGTSVILTVEPHSILDRRRLLLPSAAVGPQIRPQFCHEHTTATLVRPRYFSGSLHLDRPPDLHASTSVQRSVMRTKVVRCTVMQTA</sequence>
<dbReference type="EMBL" id="CM000760">
    <property type="protein sequence ID" value="OQU92903.1"/>
    <property type="molecule type" value="Genomic_DNA"/>
</dbReference>
<reference evidence="1 2" key="1">
    <citation type="journal article" date="2009" name="Nature">
        <title>The Sorghum bicolor genome and the diversification of grasses.</title>
        <authorList>
            <person name="Paterson A.H."/>
            <person name="Bowers J.E."/>
            <person name="Bruggmann R."/>
            <person name="Dubchak I."/>
            <person name="Grimwood J."/>
            <person name="Gundlach H."/>
            <person name="Haberer G."/>
            <person name="Hellsten U."/>
            <person name="Mitros T."/>
            <person name="Poliakov A."/>
            <person name="Schmutz J."/>
            <person name="Spannagl M."/>
            <person name="Tang H."/>
            <person name="Wang X."/>
            <person name="Wicker T."/>
            <person name="Bharti A.K."/>
            <person name="Chapman J."/>
            <person name="Feltus F.A."/>
            <person name="Gowik U."/>
            <person name="Grigoriev I.V."/>
            <person name="Lyons E."/>
            <person name="Maher C.A."/>
            <person name="Martis M."/>
            <person name="Narechania A."/>
            <person name="Otillar R.P."/>
            <person name="Penning B.W."/>
            <person name="Salamov A.A."/>
            <person name="Wang Y."/>
            <person name="Zhang L."/>
            <person name="Carpita N.C."/>
            <person name="Freeling M."/>
            <person name="Gingle A.R."/>
            <person name="Hash C.T."/>
            <person name="Keller B."/>
            <person name="Klein P."/>
            <person name="Kresovich S."/>
            <person name="McCann M.C."/>
            <person name="Ming R."/>
            <person name="Peterson D.G."/>
            <person name="Mehboob-ur-Rahman"/>
            <person name="Ware D."/>
            <person name="Westhoff P."/>
            <person name="Mayer K.F."/>
            <person name="Messing J."/>
            <person name="Rokhsar D.S."/>
        </authorList>
    </citation>
    <scope>NUCLEOTIDE SEQUENCE [LARGE SCALE GENOMIC DNA]</scope>
    <source>
        <strain evidence="2">cv. BTx623</strain>
    </source>
</reference>
<evidence type="ECO:0000313" key="2">
    <source>
        <dbReference type="Proteomes" id="UP000000768"/>
    </source>
</evidence>
<dbReference type="AlphaFoldDB" id="A0A1Z5SAF2"/>
<dbReference type="EMBL" id="CM000760">
    <property type="protein sequence ID" value="OQU92902.1"/>
    <property type="molecule type" value="Genomic_DNA"/>
</dbReference>
<proteinExistence type="predicted"/>
<name>A0A1Z5SAF2_SORBI</name>
<keyword evidence="2" id="KW-1185">Reference proteome</keyword>
<reference evidence="1" key="2">
    <citation type="submission" date="2017-02" db="EMBL/GenBank/DDBJ databases">
        <title>WGS assembly of Sorghum bicolor.</title>
        <authorList>
            <person name="Paterson A."/>
            <person name="Mullet J."/>
            <person name="Bowers J."/>
            <person name="Bruggmann R."/>
            <person name="Dubchak I."/>
            <person name="Grimwood J."/>
            <person name="Gundlach H."/>
            <person name="Haberer G."/>
            <person name="Hellsten U."/>
            <person name="Mitros T."/>
            <person name="Poliakov A."/>
            <person name="Schmutz J."/>
            <person name="Spannagl M."/>
            <person name="Tang H."/>
            <person name="Wang X."/>
            <person name="Wicker T."/>
            <person name="Bharti A."/>
            <person name="Chapman J."/>
            <person name="Feltus F."/>
            <person name="Gowik U."/>
            <person name="Grigoriev I."/>
            <person name="Lyons E."/>
            <person name="Maher C."/>
            <person name="Martis M."/>
            <person name="Narechania A."/>
            <person name="Otillar R."/>
            <person name="Penning B."/>
            <person name="Salamov A."/>
            <person name="Wang Y."/>
            <person name="Zhang L."/>
            <person name="Carpita N."/>
            <person name="Freeling M."/>
            <person name="Gingle A."/>
            <person name="Hash C."/>
            <person name="Keller B."/>
            <person name="Klein P."/>
            <person name="Kresovich S."/>
            <person name="Mccann M."/>
            <person name="Ming R."/>
            <person name="Peterson D."/>
            <person name="Rahman M."/>
            <person name="Ware D."/>
            <person name="Westhoff P."/>
            <person name="Mayer K."/>
            <person name="Messing J."/>
            <person name="Sims D."/>
            <person name="Jenkins J."/>
            <person name="Shu S."/>
            <person name="Rokhsar D."/>
        </authorList>
    </citation>
    <scope>NUCLEOTIDE SEQUENCE</scope>
</reference>
<dbReference type="Proteomes" id="UP000000768">
    <property type="component" value="Chromosome 1"/>
</dbReference>
<dbReference type="Gramene" id="OQU92903">
    <property type="protein sequence ID" value="OQU92903"/>
    <property type="gene ID" value="SORBI_3001G434650"/>
</dbReference>
<dbReference type="Gramene" id="OQU92902">
    <property type="protein sequence ID" value="OQU92902"/>
    <property type="gene ID" value="SORBI_3001G434650"/>
</dbReference>
<protein>
    <submittedName>
        <fullName evidence="1">Uncharacterized protein</fullName>
    </submittedName>
</protein>
<evidence type="ECO:0000313" key="1">
    <source>
        <dbReference type="EMBL" id="OQU92902.1"/>
    </source>
</evidence>
<dbReference type="InParanoid" id="A0A1Z5SAF2"/>
<reference evidence="2" key="3">
    <citation type="journal article" date="2018" name="Plant J.">
        <title>The Sorghum bicolor reference genome: improved assembly, gene annotations, a transcriptome atlas, and signatures of genome organization.</title>
        <authorList>
            <person name="McCormick R.F."/>
            <person name="Truong S.K."/>
            <person name="Sreedasyam A."/>
            <person name="Jenkins J."/>
            <person name="Shu S."/>
            <person name="Sims D."/>
            <person name="Kennedy M."/>
            <person name="Amirebrahimi M."/>
            <person name="Weers B.D."/>
            <person name="McKinley B."/>
            <person name="Mattison A."/>
            <person name="Morishige D.T."/>
            <person name="Grimwood J."/>
            <person name="Schmutz J."/>
            <person name="Mullet J.E."/>
        </authorList>
    </citation>
    <scope>NUCLEOTIDE SEQUENCE [LARGE SCALE GENOMIC DNA]</scope>
    <source>
        <strain evidence="2">cv. BTx623</strain>
    </source>
</reference>